<comment type="caution">
    <text evidence="1">The sequence shown here is derived from an EMBL/GenBank/DDBJ whole genome shotgun (WGS) entry which is preliminary data.</text>
</comment>
<dbReference type="STRING" id="1400863.BN873_30021"/>
<reference evidence="1" key="1">
    <citation type="submission" date="2013-07" db="EMBL/GenBank/DDBJ databases">
        <authorList>
            <person name="McIlroy S."/>
        </authorList>
    </citation>
    <scope>NUCLEOTIDE SEQUENCE [LARGE SCALE GENOMIC DNA]</scope>
    <source>
        <strain evidence="1">Run_A_D11</strain>
    </source>
</reference>
<dbReference type="Proteomes" id="UP000035760">
    <property type="component" value="Unassembled WGS sequence"/>
</dbReference>
<organism evidence="1 2">
    <name type="scientific">Candidatus Competibacter denitrificans Run_A_D11</name>
    <dbReference type="NCBI Taxonomy" id="1400863"/>
    <lineage>
        <taxon>Bacteria</taxon>
        <taxon>Pseudomonadati</taxon>
        <taxon>Pseudomonadota</taxon>
        <taxon>Gammaproteobacteria</taxon>
        <taxon>Candidatus Competibacteraceae</taxon>
        <taxon>Candidatus Competibacter</taxon>
    </lineage>
</organism>
<sequence length="55" mass="6259">MADRRADEPDPNVNFNISALERQRVTALSAKIGIYNAQPCHKNEDNRYDQKNRGG</sequence>
<evidence type="ECO:0000313" key="1">
    <source>
        <dbReference type="EMBL" id="CDI02357.1"/>
    </source>
</evidence>
<evidence type="ECO:0000313" key="2">
    <source>
        <dbReference type="Proteomes" id="UP000035760"/>
    </source>
</evidence>
<dbReference type="AlphaFoldDB" id="W6M3V7"/>
<dbReference type="EMBL" id="CBTJ020000036">
    <property type="protein sequence ID" value="CDI02357.1"/>
    <property type="molecule type" value="Genomic_DNA"/>
</dbReference>
<proteinExistence type="predicted"/>
<reference evidence="1" key="2">
    <citation type="submission" date="2014-03" db="EMBL/GenBank/DDBJ databases">
        <title>Candidatus Competibacter-lineage genomes retrieved from metagenomes reveal functional metabolic diversity.</title>
        <authorList>
            <person name="McIlroy S.J."/>
            <person name="Albertsen M."/>
            <person name="Andresen E.K."/>
            <person name="Saunders A.M."/>
            <person name="Kristiansen R."/>
            <person name="Stokholm-Bjerregaard M."/>
            <person name="Nielsen K.L."/>
            <person name="Nielsen P.H."/>
        </authorList>
    </citation>
    <scope>NUCLEOTIDE SEQUENCE</scope>
    <source>
        <strain evidence="1">Run_A_D11</strain>
    </source>
</reference>
<keyword evidence="2" id="KW-1185">Reference proteome</keyword>
<gene>
    <name evidence="1" type="ORF">BN873_30021</name>
</gene>
<protein>
    <submittedName>
        <fullName evidence="1">Uncharacterized protein</fullName>
    </submittedName>
</protein>
<name>W6M3V7_9GAMM</name>
<accession>W6M3V7</accession>